<proteinExistence type="predicted"/>
<sequence>MTTNQHCRQAVTPPACLQTTNALLLALQPAGPDLILLLALEVLLWTA</sequence>
<evidence type="ECO:0000313" key="1">
    <source>
        <dbReference type="EMBL" id="SEG35249.1"/>
    </source>
</evidence>
<dbReference type="EMBL" id="FNVE01000005">
    <property type="protein sequence ID" value="SEG35249.1"/>
    <property type="molecule type" value="Genomic_DNA"/>
</dbReference>
<evidence type="ECO:0000313" key="2">
    <source>
        <dbReference type="Proteomes" id="UP000243518"/>
    </source>
</evidence>
<keyword evidence="2" id="KW-1185">Reference proteome</keyword>
<comment type="caution">
    <text evidence="1">The sequence shown here is derived from an EMBL/GenBank/DDBJ whole genome shotgun (WGS) entry which is preliminary data.</text>
</comment>
<protein>
    <submittedName>
        <fullName evidence="1">Uncharacterized protein</fullName>
    </submittedName>
</protein>
<dbReference type="RefSeq" id="WP_160003171.1">
    <property type="nucleotide sequence ID" value="NZ_FNVE01000005.1"/>
</dbReference>
<accession>A0AAQ1G8J2</accession>
<dbReference type="Proteomes" id="UP000243518">
    <property type="component" value="Unassembled WGS sequence"/>
</dbReference>
<gene>
    <name evidence="1" type="ORF">SAMN05216586_105170</name>
</gene>
<reference evidence="1 2" key="1">
    <citation type="submission" date="2016-10" db="EMBL/GenBank/DDBJ databases">
        <authorList>
            <person name="Varghese N."/>
            <person name="Submissions S."/>
        </authorList>
    </citation>
    <scope>NUCLEOTIDE SEQUENCE [LARGE SCALE GENOMIC DNA]</scope>
    <source>
        <strain evidence="1 2">CECT 8317</strain>
    </source>
</reference>
<dbReference type="AlphaFoldDB" id="A0AAQ1G8J2"/>
<name>A0AAQ1G8J2_9GAMM</name>
<organism evidence="1 2">
    <name type="scientific">Halopseudomonas aestusnigri</name>
    <dbReference type="NCBI Taxonomy" id="857252"/>
    <lineage>
        <taxon>Bacteria</taxon>
        <taxon>Pseudomonadati</taxon>
        <taxon>Pseudomonadota</taxon>
        <taxon>Gammaproteobacteria</taxon>
        <taxon>Pseudomonadales</taxon>
        <taxon>Pseudomonadaceae</taxon>
        <taxon>Halopseudomonas</taxon>
    </lineage>
</organism>